<dbReference type="Proteomes" id="UP000236546">
    <property type="component" value="Unassembled WGS sequence"/>
</dbReference>
<gene>
    <name evidence="2" type="ORF">TGAMA5MH_10996</name>
</gene>
<evidence type="ECO:0000313" key="3">
    <source>
        <dbReference type="Proteomes" id="UP000236546"/>
    </source>
</evidence>
<feature type="chain" id="PRO_5014322548" evidence="1">
    <location>
        <begin position="27"/>
        <end position="255"/>
    </location>
</feature>
<protein>
    <submittedName>
        <fullName evidence="2">Uncharacterized protein</fullName>
    </submittedName>
</protein>
<dbReference type="OrthoDB" id="2378324at2759"/>
<accession>A0A2K0SV15</accession>
<dbReference type="EMBL" id="MTYH01000196">
    <property type="protein sequence ID" value="PNP37113.1"/>
    <property type="molecule type" value="Genomic_DNA"/>
</dbReference>
<dbReference type="PANTHER" id="PTHR35569:SF1">
    <property type="entry name" value="CYANAMIDE HYDRATASE DDI2-RELATED"/>
    <property type="match status" value="1"/>
</dbReference>
<dbReference type="Gene3D" id="1.10.3210.10">
    <property type="entry name" value="Hypothetical protein af1432"/>
    <property type="match status" value="1"/>
</dbReference>
<keyword evidence="1" id="KW-0732">Signal</keyword>
<dbReference type="PANTHER" id="PTHR35569">
    <property type="entry name" value="CYANAMIDE HYDRATASE DDI2-RELATED"/>
    <property type="match status" value="1"/>
</dbReference>
<comment type="caution">
    <text evidence="2">The sequence shown here is derived from an EMBL/GenBank/DDBJ whole genome shotgun (WGS) entry which is preliminary data.</text>
</comment>
<proteinExistence type="predicted"/>
<evidence type="ECO:0000313" key="2">
    <source>
        <dbReference type="EMBL" id="PNP37113.1"/>
    </source>
</evidence>
<feature type="signal peptide" evidence="1">
    <location>
        <begin position="1"/>
        <end position="26"/>
    </location>
</feature>
<evidence type="ECO:0000256" key="1">
    <source>
        <dbReference type="SAM" id="SignalP"/>
    </source>
</evidence>
<organism evidence="2 3">
    <name type="scientific">Trichoderma gamsii</name>
    <dbReference type="NCBI Taxonomy" id="398673"/>
    <lineage>
        <taxon>Eukaryota</taxon>
        <taxon>Fungi</taxon>
        <taxon>Dikarya</taxon>
        <taxon>Ascomycota</taxon>
        <taxon>Pezizomycotina</taxon>
        <taxon>Sordariomycetes</taxon>
        <taxon>Hypocreomycetidae</taxon>
        <taxon>Hypocreales</taxon>
        <taxon>Hypocreaceae</taxon>
        <taxon>Trichoderma</taxon>
    </lineage>
</organism>
<sequence length="255" mass="28723">MIGFKAKTRLFLSALFQGLLLANSRALPAPRDASRNTIVIAGVTVIDTLLVRDAQSFAREHMLDSIYNHVMRSWLLSATIINANETLRATIDLEVHAIASILHDIGLDPHAHSAIVSPDRRFEVHGAFAATKFVKEHKDGQTWDTQRLQLLWDSIALHSTFTIADYKELEVQFVSKGAVEDFVGPSLPVNMPDWNTLTEQFPRTNFSSNFNESIIHLCMTKPNTTYDNWMQPFGDRYVPGYSSKGHDLIDIPIYP</sequence>
<reference evidence="2 3" key="1">
    <citation type="submission" date="2017-02" db="EMBL/GenBank/DDBJ databases">
        <title>Genomes of Trichoderma spp. with biocontrol activity.</title>
        <authorList>
            <person name="Gardiner D."/>
            <person name="Kazan K."/>
            <person name="Vos C."/>
            <person name="Harvey P."/>
        </authorList>
    </citation>
    <scope>NUCLEOTIDE SEQUENCE [LARGE SCALE GENOMIC DNA]</scope>
    <source>
        <strain evidence="2 3">A5MH</strain>
    </source>
</reference>
<name>A0A2K0SV15_9HYPO</name>
<dbReference type="AlphaFoldDB" id="A0A2K0SV15"/>
<dbReference type="SUPFAM" id="SSF109604">
    <property type="entry name" value="HD-domain/PDEase-like"/>
    <property type="match status" value="1"/>
</dbReference>